<dbReference type="InterPro" id="IPR003284">
    <property type="entry name" value="Sal_SpvB"/>
</dbReference>
<dbReference type="GO" id="GO:0005576">
    <property type="term" value="C:extracellular region"/>
    <property type="evidence" value="ECO:0007669"/>
    <property type="project" value="UniProtKB-SubCell"/>
</dbReference>
<evidence type="ECO:0000256" key="1">
    <source>
        <dbReference type="ARBA" id="ARBA00004613"/>
    </source>
</evidence>
<dbReference type="InterPro" id="IPR006530">
    <property type="entry name" value="YD"/>
</dbReference>
<proteinExistence type="predicted"/>
<feature type="compositionally biased region" description="Basic residues" evidence="4">
    <location>
        <begin position="1205"/>
        <end position="1215"/>
    </location>
</feature>
<dbReference type="EMBL" id="FOFB01000011">
    <property type="protein sequence ID" value="SEQ52649.1"/>
    <property type="molecule type" value="Genomic_DNA"/>
</dbReference>
<keyword evidence="8" id="KW-1185">Reference proteome</keyword>
<dbReference type="InterPro" id="IPR022385">
    <property type="entry name" value="Rhs_assc_core"/>
</dbReference>
<dbReference type="Pfam" id="PF14220">
    <property type="entry name" value="DUF4329"/>
    <property type="match status" value="1"/>
</dbReference>
<dbReference type="NCBIfam" id="TIGR03696">
    <property type="entry name" value="Rhs_assc_core"/>
    <property type="match status" value="1"/>
</dbReference>
<dbReference type="InterPro" id="IPR022045">
    <property type="entry name" value="TcdB_toxin_mid/N"/>
</dbReference>
<feature type="region of interest" description="Disordered" evidence="4">
    <location>
        <begin position="2788"/>
        <end position="2844"/>
    </location>
</feature>
<evidence type="ECO:0000313" key="8">
    <source>
        <dbReference type="Proteomes" id="UP000199021"/>
    </source>
</evidence>
<feature type="compositionally biased region" description="Polar residues" evidence="4">
    <location>
        <begin position="2808"/>
        <end position="2817"/>
    </location>
</feature>
<evidence type="ECO:0000256" key="4">
    <source>
        <dbReference type="SAM" id="MobiDB-lite"/>
    </source>
</evidence>
<feature type="compositionally biased region" description="Polar residues" evidence="4">
    <location>
        <begin position="1217"/>
        <end position="1229"/>
    </location>
</feature>
<evidence type="ECO:0000313" key="7">
    <source>
        <dbReference type="EMBL" id="SEQ52649.1"/>
    </source>
</evidence>
<dbReference type="Pfam" id="PF05593">
    <property type="entry name" value="RHS_repeat"/>
    <property type="match status" value="1"/>
</dbReference>
<keyword evidence="2" id="KW-0964">Secreted</keyword>
<dbReference type="GO" id="GO:0005737">
    <property type="term" value="C:cytoplasm"/>
    <property type="evidence" value="ECO:0007669"/>
    <property type="project" value="InterPro"/>
</dbReference>
<dbReference type="RefSeq" id="WP_090168420.1">
    <property type="nucleotide sequence ID" value="NZ_FOFB01000011.1"/>
</dbReference>
<feature type="compositionally biased region" description="Basic residues" evidence="4">
    <location>
        <begin position="2818"/>
        <end position="2828"/>
    </location>
</feature>
<dbReference type="Pfam" id="PF03534">
    <property type="entry name" value="SpvB"/>
    <property type="match status" value="1"/>
</dbReference>
<dbReference type="Pfam" id="PF12256">
    <property type="entry name" value="TcdB_toxin_midN"/>
    <property type="match status" value="1"/>
</dbReference>
<dbReference type="NCBIfam" id="TIGR01643">
    <property type="entry name" value="YD_repeat_2x"/>
    <property type="match status" value="1"/>
</dbReference>
<dbReference type="SUPFAM" id="SSF69318">
    <property type="entry name" value="Integrin alpha N-terminal domain"/>
    <property type="match status" value="2"/>
</dbReference>
<evidence type="ECO:0000256" key="2">
    <source>
        <dbReference type="ARBA" id="ARBA00022525"/>
    </source>
</evidence>
<feature type="compositionally biased region" description="Basic and acidic residues" evidence="4">
    <location>
        <begin position="2729"/>
        <end position="2755"/>
    </location>
</feature>
<protein>
    <submittedName>
        <fullName evidence="7">RHS repeat-associated core domain-containing protein</fullName>
    </submittedName>
</protein>
<comment type="subcellular location">
    <subcellularLocation>
        <location evidence="1">Secreted</location>
    </subcellularLocation>
</comment>
<organism evidence="7 8">
    <name type="scientific">Neolewinella agarilytica</name>
    <dbReference type="NCBI Taxonomy" id="478744"/>
    <lineage>
        <taxon>Bacteria</taxon>
        <taxon>Pseudomonadati</taxon>
        <taxon>Bacteroidota</taxon>
        <taxon>Saprospiria</taxon>
        <taxon>Saprospirales</taxon>
        <taxon>Lewinellaceae</taxon>
        <taxon>Neolewinella</taxon>
    </lineage>
</organism>
<evidence type="ECO:0000256" key="3">
    <source>
        <dbReference type="ARBA" id="ARBA00023026"/>
    </source>
</evidence>
<feature type="region of interest" description="Disordered" evidence="4">
    <location>
        <begin position="2493"/>
        <end position="2523"/>
    </location>
</feature>
<sequence length="2865" mass="317169">MRKILFGKTLSVLISPSPVGPPKAAAKRTGWGGGFLLLLFSFTLSAQTPSTPAPTYRILSENDRPPAAHPADGIALIEAPTSSPMGGANLDYPIKLPPARKQHAPDLSIGYSSDHLHGWLGRGWDLSLPTIDVETRWGVPRFDATTETETYLLEGSMLAPVAHRGESRPRAANVTFSPRVESDFQRITRHGNSPKNYWWEIQYPDGIVEYYGGNPDGLIPTAHIRDAAGNIASWALVRSTDVHGNRIDYHYLTQADKGRESSPEIGTNRYPDHITFNGFGNEAGPCQIRFVRDRQLGEARRPDVRADYAGGYKMVTADLLRRIEISYRGEMIRHYELGYETGAFRQSLLSSITEFGSDGSELASHAFDYYDETDGAFSAFGPTETWNAGRDNVEGDILNPIPGFTGEISALGGSKSTSQQVGAVATVGPIGPLASKEFTVGGSFGSGSSEANGMLSFVDINGDLLPDKLFRRGSELVWRKNLFGEGSPTFGPVRPVNGIADFSIVSTSETNFGFEANITPFFAGYENTTARTSTTTYFSDFNGDDLVDILHKGKIYFNRLNGNGDPTFTLSSGDTPSPIISGAAPDGDLVTVDPAEQQALIDATPLHDVVRSWEAPFTGTVRISGDIRLVAQSGIDEYEREDGLRVSIETPQSFISGQRLYEANIPANDYAPRTPTGVNAINVVAGQRIYFRVHSIFDGAFDRVAWDPEITYVGQDPTETDVNGLPLYRYRAGEDFLLASCQTVAMPIAGRVDLTGTFTKPALRDSLHLELLRNGQVLFTHTYAPDSVVTDQPIEFRNFPVGQDNQIQLRMRSYASVDWTAPKWTPLLTYVSADDGTSVINDEGEPVYSYCPAIDYTMRTKLLQQPRVWRPAADSFRYTYNLNYGFNGMLTVDFQDFSLAVRGRDTTYLQRDTLLALGGAIAGAVDWDGGFAVEPGDSVWIEVFGPAALEAELNSSVFSLSRNGNNVPVTLGVHRKRTSDEMIFGPQFRGWGQFVYRGADGAGALPIQDLLLRLPDPDINEEDIEDIEIDPDNPDFSDFEDLADDPTREQFIVMVADPKEASWRGYDDLTLVGRDYLSSSRLGEDDVILTPDLGTGGSAPPLTSIAKIEAVAAGAGFGPASLAGSIAENTTTNLLEVMDLNGDRYPDLVTPTRAQYTTVYGGLSDRSTTHGFGNHVAHSRAVGGTAGGKFVDSSPTNSGDGSGKGSRKRFRKAKAVSKNQGAKAQSANESAEAGGSISLSFSVDNDYTEHSWLDVNGDGLTDKVWDNGDVAFNYGYRFGARENWGFADIRRGQSQDFGAGGGINISNNSFAAGFAITRTDNYSSAALQDVNGDGLADALSYDPDTRMLRVALNHGSGFSNYIDWARLDQNFDKGDATAESLNFAFTVCIPIFFIRLCVNPSGSAGRGVSRVLSQFNDIDGDGFLDEIHSTTDNELKVRRSTIGKTNLLREVRRPLGATIEMDYVAAGNDYGLPFPKWLLEESRLNDGVDGDGPRWRKTRHHYESPAHDRHEREFLGFGKTIDEELDTENGDVPYRKTVIEYSNANYYNRGLPQRQYTEDADGNRYRETVFTYLITNPETQTELPLNLLASDQGRALPLLMERTENFYEGGPTVALSRRTAFLYDSLGNVLSRIEYGDGTPEDELRTDYVYHPFGATYLAGQPQSIKIYGGGELLRHSETDIDGRGNVMQLRKFLAENTVAVHDFTYDEWSNVLTASRPANEAGERMTYTYTIDSVEHLFAIRTEDSYGYSSTAEYEFSYGQMLMETDINGHSMKYKLDAHGRVEKIKLPKDSVYSFRYRYFEGATPPYAMTERFDPLTESAVPSYTVLDGLGRMIQQQHLEVIDNAERLVVTGEVGYDSFDRPVTEGYPRARNTAVFGFSTAPASAPKATSSFDVLDRVTTLRMPDNSGSTMEYGFATDPAGKLRFQEKMTDALGFSETTLMDERGRRQAFIREADTTSITTLFTYNTLSELLSVTDAGGFVSSYEYDRLGRRIASTPADGGRTDLVYDLSDNLVRKQTPNLREILGNDGFIEYDYDHERLRRITYPINFQNKTEFSYGAPSARFNRAGRIVLRQDASGGEEYFYDEHGMLRKTIRTMLINESTARTFVSEIIYDSWGRETAMAYPDGEWVNYGYNAAGKLSSMRGEKDGNTYDYLKHIQYDAFGRMVGKTLGNDSEETITFDPLSQRPSRLSVRTDGSPLQDLSLTYDVVGNLETSEQSVASIEGLGGSHRQQFAYDPLHRLTEATGSYQLADGEESFSYFIDHDDLYNQSRRELARQKNGEPDLLNSFDQRLSPDPAFPHRIQELGGRAYDYDANGNLLGYQGEAGSYRYQQARWDEENRMMEFSDNGTISRYTYSADGERAIQSQGAMKGVFTDGAPAGFISHSGNYVAYVSPFFTFTESSFTKHYFIGDQRIMTKEGTGEFNNTYWYAGGLTAGDLNYTARMDDLTRTVWNYYVALGLPPGPPTLPGYYGQPGVTGDPLPTSEGGIFGSQPGFGVPGPGGPPDTAGPPGPPTWYASPPERDSIGAGYGYEGYGVFPEVVASYYHGDQLGNVCWITDQRGKPAAYRAYLPSGEVLTRQTVKAPPLDYNFNGKEEDSASGLNYFGARYLEPETGRWLSMDPLADEFPGHNPYAFGLHNPLRFTDPDGREAFDMFSSPLAAAIDFSRIYNERSIFHNYEFGTLIYKQRLNGQDVYFYDDPVTDLDDSGVSLPEPKRFGKVVADIHTHSRMEPNSDGYLEHSDTDLDGNDRDRRPGYVANPKGQIRKYDPRTGEISIVATGLPHDELFYGPEDPSTSKDRHWRRMNHRSVSGRTGTSHTRRQNRRNGRRYAGPPLAGGRTGIDPRKRWGWHAALKRRPVRHAQRR</sequence>
<feature type="domain" description="DUF4329" evidence="6">
    <location>
        <begin position="2661"/>
        <end position="2778"/>
    </location>
</feature>
<dbReference type="InterPro" id="IPR028994">
    <property type="entry name" value="Integrin_alpha_N"/>
</dbReference>
<dbReference type="Proteomes" id="UP000199021">
    <property type="component" value="Unassembled WGS sequence"/>
</dbReference>
<feature type="region of interest" description="Disordered" evidence="4">
    <location>
        <begin position="2729"/>
        <end position="2767"/>
    </location>
</feature>
<feature type="compositionally biased region" description="Pro residues" evidence="4">
    <location>
        <begin position="2502"/>
        <end position="2515"/>
    </location>
</feature>
<dbReference type="PANTHER" id="PTHR32305:SF15">
    <property type="entry name" value="PROTEIN RHSA-RELATED"/>
    <property type="match status" value="1"/>
</dbReference>
<evidence type="ECO:0000259" key="6">
    <source>
        <dbReference type="Pfam" id="PF14220"/>
    </source>
</evidence>
<dbReference type="PANTHER" id="PTHR32305">
    <property type="match status" value="1"/>
</dbReference>
<dbReference type="Gene3D" id="2.180.10.10">
    <property type="entry name" value="RHS repeat-associated core"/>
    <property type="match status" value="3"/>
</dbReference>
<evidence type="ECO:0000259" key="5">
    <source>
        <dbReference type="Pfam" id="PF12256"/>
    </source>
</evidence>
<keyword evidence="3" id="KW-0843">Virulence</keyword>
<accession>A0A1H9GRL9</accession>
<dbReference type="InterPro" id="IPR050708">
    <property type="entry name" value="T6SS_VgrG/RHS"/>
</dbReference>
<feature type="domain" description="Insecticide toxin TcdB middle/N-terminal" evidence="5">
    <location>
        <begin position="1411"/>
        <end position="1523"/>
    </location>
</feature>
<feature type="region of interest" description="Disordered" evidence="4">
    <location>
        <begin position="1183"/>
        <end position="1229"/>
    </location>
</feature>
<gene>
    <name evidence="7" type="ORF">SAMN05444359_11176</name>
</gene>
<dbReference type="InterPro" id="IPR025479">
    <property type="entry name" value="DUF4329"/>
</dbReference>
<dbReference type="OrthoDB" id="9765204at2"/>
<dbReference type="STRING" id="478744.SAMN05444359_11176"/>
<reference evidence="8" key="1">
    <citation type="submission" date="2016-10" db="EMBL/GenBank/DDBJ databases">
        <authorList>
            <person name="Varghese N."/>
            <person name="Submissions S."/>
        </authorList>
    </citation>
    <scope>NUCLEOTIDE SEQUENCE [LARGE SCALE GENOMIC DNA]</scope>
    <source>
        <strain evidence="8">DSM 24740</strain>
    </source>
</reference>
<name>A0A1H9GRL9_9BACT</name>
<dbReference type="InterPro" id="IPR031325">
    <property type="entry name" value="RHS_repeat"/>
</dbReference>
<dbReference type="InParanoid" id="A0A1H9GRL9"/>